<dbReference type="Proteomes" id="UP000824242">
    <property type="component" value="Unassembled WGS sequence"/>
</dbReference>
<reference evidence="2" key="2">
    <citation type="journal article" date="2021" name="PeerJ">
        <title>Extensive microbial diversity within the chicken gut microbiome revealed by metagenomics and culture.</title>
        <authorList>
            <person name="Gilroy R."/>
            <person name="Ravi A."/>
            <person name="Getino M."/>
            <person name="Pursley I."/>
            <person name="Horton D.L."/>
            <person name="Alikhan N.F."/>
            <person name="Baker D."/>
            <person name="Gharbi K."/>
            <person name="Hall N."/>
            <person name="Watson M."/>
            <person name="Adriaenssens E.M."/>
            <person name="Foster-Nyarko E."/>
            <person name="Jarju S."/>
            <person name="Secka A."/>
            <person name="Antonio M."/>
            <person name="Oren A."/>
            <person name="Chaudhuri R.R."/>
            <person name="La Ragione R."/>
            <person name="Hildebrand F."/>
            <person name="Pallen M.J."/>
        </authorList>
    </citation>
    <scope>NUCLEOTIDE SEQUENCE</scope>
    <source>
        <strain evidence="2">ChiSxjej1B13-7958</strain>
    </source>
</reference>
<sequence>MSKPKKGAAVPAKRRHVDKRTLFVRIVAGAIALLMLGSIALSALFL</sequence>
<keyword evidence="1" id="KW-0472">Membrane</keyword>
<feature type="transmembrane region" description="Helical" evidence="1">
    <location>
        <begin position="21"/>
        <end position="45"/>
    </location>
</feature>
<keyword evidence="1" id="KW-1133">Transmembrane helix</keyword>
<accession>A0A9D1DD31</accession>
<evidence type="ECO:0000256" key="1">
    <source>
        <dbReference type="SAM" id="Phobius"/>
    </source>
</evidence>
<reference evidence="2" key="1">
    <citation type="submission" date="2020-10" db="EMBL/GenBank/DDBJ databases">
        <authorList>
            <person name="Gilroy R."/>
        </authorList>
    </citation>
    <scope>NUCLEOTIDE SEQUENCE</scope>
    <source>
        <strain evidence="2">ChiSxjej1B13-7958</strain>
    </source>
</reference>
<proteinExistence type="predicted"/>
<organism evidence="2 3">
    <name type="scientific">Candidatus Caccousia avicola</name>
    <dbReference type="NCBI Taxonomy" id="2840721"/>
    <lineage>
        <taxon>Bacteria</taxon>
        <taxon>Bacillati</taxon>
        <taxon>Bacillota</taxon>
        <taxon>Clostridia</taxon>
        <taxon>Eubacteriales</taxon>
        <taxon>Oscillospiraceae</taxon>
        <taxon>Oscillospiraceae incertae sedis</taxon>
        <taxon>Candidatus Caccousia</taxon>
    </lineage>
</organism>
<dbReference type="EMBL" id="DVGZ01000010">
    <property type="protein sequence ID" value="HIR46186.1"/>
    <property type="molecule type" value="Genomic_DNA"/>
</dbReference>
<name>A0A9D1DD31_9FIRM</name>
<gene>
    <name evidence="2" type="ORF">IAB89_00805</name>
</gene>
<evidence type="ECO:0000313" key="2">
    <source>
        <dbReference type="EMBL" id="HIR46186.1"/>
    </source>
</evidence>
<keyword evidence="1" id="KW-0812">Transmembrane</keyword>
<protein>
    <submittedName>
        <fullName evidence="2">Uncharacterized protein</fullName>
    </submittedName>
</protein>
<comment type="caution">
    <text evidence="2">The sequence shown here is derived from an EMBL/GenBank/DDBJ whole genome shotgun (WGS) entry which is preliminary data.</text>
</comment>
<evidence type="ECO:0000313" key="3">
    <source>
        <dbReference type="Proteomes" id="UP000824242"/>
    </source>
</evidence>
<dbReference type="AlphaFoldDB" id="A0A9D1DD31"/>